<feature type="region of interest" description="Disordered" evidence="1">
    <location>
        <begin position="90"/>
        <end position="111"/>
    </location>
</feature>
<gene>
    <name evidence="4" type="primary">EXPH5</name>
</gene>
<evidence type="ECO:0000259" key="2">
    <source>
        <dbReference type="PROSITE" id="PS50916"/>
    </source>
</evidence>
<protein>
    <submittedName>
        <fullName evidence="4">Exophilin-5 isoform X4</fullName>
    </submittedName>
</protein>
<proteinExistence type="predicted"/>
<dbReference type="InterPro" id="IPR039916">
    <property type="entry name" value="EXPH5"/>
</dbReference>
<reference evidence="4" key="1">
    <citation type="submission" date="2025-08" db="UniProtKB">
        <authorList>
            <consortium name="RefSeq"/>
        </authorList>
    </citation>
    <scope>IDENTIFICATION</scope>
</reference>
<feature type="region of interest" description="Disordered" evidence="1">
    <location>
        <begin position="127"/>
        <end position="165"/>
    </location>
</feature>
<feature type="compositionally biased region" description="Basic and acidic residues" evidence="1">
    <location>
        <begin position="138"/>
        <end position="149"/>
    </location>
</feature>
<evidence type="ECO:0000256" key="1">
    <source>
        <dbReference type="SAM" id="MobiDB-lite"/>
    </source>
</evidence>
<feature type="compositionally biased region" description="Polar residues" evidence="1">
    <location>
        <begin position="93"/>
        <end position="105"/>
    </location>
</feature>
<evidence type="ECO:0000313" key="4">
    <source>
        <dbReference type="RefSeq" id="XP_072849765.1"/>
    </source>
</evidence>
<dbReference type="RefSeq" id="XP_072849765.1">
    <property type="nucleotide sequence ID" value="XM_072993664.1"/>
</dbReference>
<keyword evidence="3" id="KW-1185">Reference proteome</keyword>
<dbReference type="PROSITE" id="PS50916">
    <property type="entry name" value="RABBD"/>
    <property type="match status" value="1"/>
</dbReference>
<dbReference type="Proteomes" id="UP001652642">
    <property type="component" value="Chromosome 3"/>
</dbReference>
<name>A0ABM5FWI1_9SAUR</name>
<dbReference type="InterPro" id="IPR010911">
    <property type="entry name" value="Rab_BD"/>
</dbReference>
<dbReference type="GeneID" id="110084090"/>
<evidence type="ECO:0000313" key="3">
    <source>
        <dbReference type="Proteomes" id="UP001652642"/>
    </source>
</evidence>
<dbReference type="Gene3D" id="6.10.250.3000">
    <property type="match status" value="1"/>
</dbReference>
<dbReference type="PANTHER" id="PTHR21469">
    <property type="entry name" value="EXOPHILIN-5"/>
    <property type="match status" value="1"/>
</dbReference>
<feature type="domain" description="RabBD" evidence="2">
    <location>
        <begin position="8"/>
        <end position="64"/>
    </location>
</feature>
<sequence length="180" mass="20476">MNRAPRGGIDLSFLNEEEAKQIFQVLERDAQLKKAEKERISKLDKKKEEATGLPGVNGEWFEEIQKRKFQNDSDASRMFKQPLAHRLRKAIGNDSTNTKPSSSQKHGLPSILGGLRTPFASLFSFRKSKRHQPPKPQQKSEECNPRYDRFAAGAHMSSKPEEMAKVSHRTVLCPIHPSRV</sequence>
<accession>A0ABM5FWI1</accession>
<organism evidence="3 4">
    <name type="scientific">Pogona vitticeps</name>
    <name type="common">central bearded dragon</name>
    <dbReference type="NCBI Taxonomy" id="103695"/>
    <lineage>
        <taxon>Eukaryota</taxon>
        <taxon>Metazoa</taxon>
        <taxon>Chordata</taxon>
        <taxon>Craniata</taxon>
        <taxon>Vertebrata</taxon>
        <taxon>Euteleostomi</taxon>
        <taxon>Lepidosauria</taxon>
        <taxon>Squamata</taxon>
        <taxon>Bifurcata</taxon>
        <taxon>Unidentata</taxon>
        <taxon>Episquamata</taxon>
        <taxon>Toxicofera</taxon>
        <taxon>Iguania</taxon>
        <taxon>Acrodonta</taxon>
        <taxon>Agamidae</taxon>
        <taxon>Amphibolurinae</taxon>
        <taxon>Pogona</taxon>
    </lineage>
</organism>
<dbReference type="PANTHER" id="PTHR21469:SF4">
    <property type="entry name" value="EXOPHILIN-5"/>
    <property type="match status" value="1"/>
</dbReference>